<comment type="caution">
    <text evidence="3">The sequence shown here is derived from an EMBL/GenBank/DDBJ whole genome shotgun (WGS) entry which is preliminary data.</text>
</comment>
<dbReference type="Proteomes" id="UP000265955">
    <property type="component" value="Unassembled WGS sequence"/>
</dbReference>
<feature type="signal peptide" evidence="2">
    <location>
        <begin position="1"/>
        <end position="22"/>
    </location>
</feature>
<evidence type="ECO:0008006" key="5">
    <source>
        <dbReference type="Google" id="ProtNLM"/>
    </source>
</evidence>
<keyword evidence="2" id="KW-0732">Signal</keyword>
<reference evidence="4" key="1">
    <citation type="submission" date="2018-09" db="EMBL/GenBank/DDBJ databases">
        <authorList>
            <person name="Zhu H."/>
        </authorList>
    </citation>
    <scope>NUCLEOTIDE SEQUENCE [LARGE SCALE GENOMIC DNA]</scope>
    <source>
        <strain evidence="4">K1R23-30</strain>
    </source>
</reference>
<evidence type="ECO:0000313" key="3">
    <source>
        <dbReference type="EMBL" id="RJF98758.1"/>
    </source>
</evidence>
<feature type="chain" id="PRO_5017470339" description="Membrane-bound lysozyme-inhibitor of c-type lysozyme" evidence="2">
    <location>
        <begin position="23"/>
        <end position="159"/>
    </location>
</feature>
<accession>A0A3A3FVZ3</accession>
<evidence type="ECO:0000256" key="1">
    <source>
        <dbReference type="SAM" id="MobiDB-lite"/>
    </source>
</evidence>
<gene>
    <name evidence="3" type="ORF">D3871_09700</name>
</gene>
<dbReference type="OrthoDB" id="5297272at2"/>
<keyword evidence="4" id="KW-1185">Reference proteome</keyword>
<dbReference type="AlphaFoldDB" id="A0A3A3FVZ3"/>
<dbReference type="EMBL" id="QYUO01000001">
    <property type="protein sequence ID" value="RJF98758.1"/>
    <property type="molecule type" value="Genomic_DNA"/>
</dbReference>
<sequence>MKTVSAILLLVAGIGFVMPSMAEETKPASPAKTAKPEKKAPAKKAAATPKDAHSSHDDDKEPDVTGLSGTPYDCELGNKLTIYQLADKDQIALQWNKRLHHMDRVTTTTGANRFENTKKGLIWIGIPAKGMLLDSKKGQQLANECKSLEQMAPKSADKS</sequence>
<feature type="region of interest" description="Disordered" evidence="1">
    <location>
        <begin position="24"/>
        <end position="70"/>
    </location>
</feature>
<evidence type="ECO:0000256" key="2">
    <source>
        <dbReference type="SAM" id="SignalP"/>
    </source>
</evidence>
<proteinExistence type="predicted"/>
<evidence type="ECO:0000313" key="4">
    <source>
        <dbReference type="Proteomes" id="UP000265955"/>
    </source>
</evidence>
<dbReference type="RefSeq" id="WP_119768705.1">
    <property type="nucleotide sequence ID" value="NZ_QYUO01000001.1"/>
</dbReference>
<name>A0A3A3FVZ3_9BURK</name>
<organism evidence="3 4">
    <name type="scientific">Noviherbaspirillum saxi</name>
    <dbReference type="NCBI Taxonomy" id="2320863"/>
    <lineage>
        <taxon>Bacteria</taxon>
        <taxon>Pseudomonadati</taxon>
        <taxon>Pseudomonadota</taxon>
        <taxon>Betaproteobacteria</taxon>
        <taxon>Burkholderiales</taxon>
        <taxon>Oxalobacteraceae</taxon>
        <taxon>Noviherbaspirillum</taxon>
    </lineage>
</organism>
<protein>
    <recommendedName>
        <fullName evidence="5">Membrane-bound lysozyme-inhibitor of c-type lysozyme</fullName>
    </recommendedName>
</protein>
<feature type="compositionally biased region" description="Basic and acidic residues" evidence="1">
    <location>
        <begin position="50"/>
        <end position="63"/>
    </location>
</feature>